<evidence type="ECO:0000256" key="2">
    <source>
        <dbReference type="SAM" id="Phobius"/>
    </source>
</evidence>
<dbReference type="RefSeq" id="WP_160620865.1">
    <property type="nucleotide sequence ID" value="NZ_CP028271.1"/>
</dbReference>
<name>A0A6P1PYP6_9GAMM</name>
<reference evidence="5 6" key="1">
    <citation type="submission" date="2018-03" db="EMBL/GenBank/DDBJ databases">
        <title>Pantoea intestinalis SRCM103226 isolated form the mealworm.</title>
        <authorList>
            <person name="Jeong D.-Y."/>
            <person name="Kim J.W."/>
        </authorList>
    </citation>
    <scope>NUCLEOTIDE SEQUENCE [LARGE SCALE GENOMIC DNA]</scope>
    <source>
        <strain evidence="5 6">SRCM103226</strain>
    </source>
</reference>
<evidence type="ECO:0000313" key="5">
    <source>
        <dbReference type="EMBL" id="QHM70825.1"/>
    </source>
</evidence>
<feature type="domain" description="Type VI secretion system component TssM1 N-terminal" evidence="4">
    <location>
        <begin position="203"/>
        <end position="475"/>
    </location>
</feature>
<dbReference type="AlphaFoldDB" id="A0A6P1PYP6"/>
<dbReference type="KEGG" id="mint:C7M51_01105"/>
<dbReference type="EMBL" id="CP028271">
    <property type="protein sequence ID" value="QHM70825.1"/>
    <property type="molecule type" value="Genomic_DNA"/>
</dbReference>
<evidence type="ECO:0000256" key="1">
    <source>
        <dbReference type="SAM" id="MobiDB-lite"/>
    </source>
</evidence>
<dbReference type="InterPro" id="IPR053156">
    <property type="entry name" value="T6SS_TssM-like"/>
</dbReference>
<dbReference type="PANTHER" id="PTHR36153">
    <property type="entry name" value="INNER MEMBRANE PROTEIN-RELATED"/>
    <property type="match status" value="1"/>
</dbReference>
<protein>
    <recommendedName>
        <fullName evidence="7">Type VI secretion system protein ImpL</fullName>
    </recommendedName>
</protein>
<evidence type="ECO:0000259" key="4">
    <source>
        <dbReference type="Pfam" id="PF14331"/>
    </source>
</evidence>
<proteinExistence type="predicted"/>
<dbReference type="InterPro" id="IPR017731">
    <property type="entry name" value="TssM1-like"/>
</dbReference>
<feature type="region of interest" description="Disordered" evidence="1">
    <location>
        <begin position="677"/>
        <end position="703"/>
    </location>
</feature>
<feature type="transmembrane region" description="Helical" evidence="2">
    <location>
        <begin position="12"/>
        <end position="30"/>
    </location>
</feature>
<keyword evidence="6" id="KW-1185">Reference proteome</keyword>
<dbReference type="OrthoDB" id="9758229at2"/>
<sequence length="703" mass="80006">MKKVWPPLFTSRLVWGFISISAFACLVWIAGPLLNFNNSRPLESAFNRQLVIGLGYFLWILMQLIPRLYKAWFNTRLLNNLQQQAAIDPAEQQATETMLTDRFNQAITQLKKTQFGRRRGNLWQRYSAPWLYQLPWYVIVGAPGAGKTTALLNSGLEFPLTDSLGKGAIRGIGGTRHCDWWFTDSAVLLDTAGRYTLQESQRARDANEWQTFITLLKRYRARQPVNGVIMTISVADLLSDAPEARYAQANALRQRMQELHQYTGIHFPVYIMVTKTDLLKGFMGYFATLDKQQRDRIWGFTFPWEPNRDRSSALSARFEQQFTLLQRQLHHEVASRMAQQNDLMQRADCFLFPQEFASLRPLLAEYLEIVFAPVGGAVAWAPRGLFFTSGTQEGLPFDRIMGQLTRKLQLPRTGEHSIAAWDSVNRAAPIPGNKGQSYFIRHLLSDLIFKESGLAGSDRRWEERNRLWHWIGYGAMAASLVLACALWLTSYLQNQRYLEQIAARVPSLTHQGTELAQQNTGTIFDLLPYLNSLVKLPQVESFSLDSPPPTMRAGLYRGDQVSDAAWVLYQNALKSLLLPRVAQEITRILGSDKGEDSEFSRNALRAYQMLYQPRSYDGEFLRGWLMQNLQRTLPTSVTTHDLQQLDWHLSQLLDRQIQSSPFARDNALMMRKLAASMPDSARDAAASPDGALPSEGEQPASVR</sequence>
<organism evidence="5 6">
    <name type="scientific">Mixta intestinalis</name>
    <dbReference type="NCBI Taxonomy" id="1615494"/>
    <lineage>
        <taxon>Bacteria</taxon>
        <taxon>Pseudomonadati</taxon>
        <taxon>Pseudomonadota</taxon>
        <taxon>Gammaproteobacteria</taxon>
        <taxon>Enterobacterales</taxon>
        <taxon>Erwiniaceae</taxon>
        <taxon>Mixta</taxon>
    </lineage>
</organism>
<feature type="transmembrane region" description="Helical" evidence="2">
    <location>
        <begin position="467"/>
        <end position="488"/>
    </location>
</feature>
<dbReference type="Pfam" id="PF06761">
    <property type="entry name" value="IcmF-related"/>
    <property type="match status" value="1"/>
</dbReference>
<keyword evidence="2" id="KW-0812">Transmembrane</keyword>
<dbReference type="PANTHER" id="PTHR36153:SF1">
    <property type="entry name" value="TYPE VI SECRETION SYSTEM COMPONENT TSSM1"/>
    <property type="match status" value="1"/>
</dbReference>
<keyword evidence="2" id="KW-1133">Transmembrane helix</keyword>
<evidence type="ECO:0000259" key="3">
    <source>
        <dbReference type="Pfam" id="PF06761"/>
    </source>
</evidence>
<dbReference type="InterPro" id="IPR009612">
    <property type="entry name" value="IcmF-rel"/>
</dbReference>
<evidence type="ECO:0000313" key="6">
    <source>
        <dbReference type="Proteomes" id="UP000464053"/>
    </source>
</evidence>
<dbReference type="NCBIfam" id="TIGR03348">
    <property type="entry name" value="VI_IcmF"/>
    <property type="match status" value="1"/>
</dbReference>
<accession>A0A6P1PYP6</accession>
<feature type="compositionally biased region" description="Low complexity" evidence="1">
    <location>
        <begin position="677"/>
        <end position="691"/>
    </location>
</feature>
<dbReference type="PROSITE" id="PS51257">
    <property type="entry name" value="PROKAR_LIPOPROTEIN"/>
    <property type="match status" value="1"/>
</dbReference>
<keyword evidence="2" id="KW-0472">Membrane</keyword>
<evidence type="ECO:0008006" key="7">
    <source>
        <dbReference type="Google" id="ProtNLM"/>
    </source>
</evidence>
<dbReference type="InterPro" id="IPR025743">
    <property type="entry name" value="TssM1_N"/>
</dbReference>
<feature type="transmembrane region" description="Helical" evidence="2">
    <location>
        <begin position="50"/>
        <end position="69"/>
    </location>
</feature>
<gene>
    <name evidence="5" type="ORF">C7M51_01105</name>
</gene>
<feature type="domain" description="IcmF-related" evidence="3">
    <location>
        <begin position="527"/>
        <end position="669"/>
    </location>
</feature>
<dbReference type="Proteomes" id="UP000464053">
    <property type="component" value="Chromosome"/>
</dbReference>
<dbReference type="Pfam" id="PF14331">
    <property type="entry name" value="IcmF-related_N"/>
    <property type="match status" value="1"/>
</dbReference>
<dbReference type="InterPro" id="IPR027417">
    <property type="entry name" value="P-loop_NTPase"/>
</dbReference>
<dbReference type="SUPFAM" id="SSF52540">
    <property type="entry name" value="P-loop containing nucleoside triphosphate hydrolases"/>
    <property type="match status" value="1"/>
</dbReference>